<feature type="compositionally biased region" description="Low complexity" evidence="2">
    <location>
        <begin position="113"/>
        <end position="124"/>
    </location>
</feature>
<dbReference type="PANTHER" id="PTHR46105">
    <property type="entry name" value="AGAP004733-PA"/>
    <property type="match status" value="1"/>
</dbReference>
<keyword evidence="1" id="KW-0862">Zinc</keyword>
<feature type="compositionally biased region" description="Pro residues" evidence="2">
    <location>
        <begin position="171"/>
        <end position="180"/>
    </location>
</feature>
<dbReference type="GO" id="GO:0008270">
    <property type="term" value="F:zinc ion binding"/>
    <property type="evidence" value="ECO:0007669"/>
    <property type="project" value="UniProtKB-KW"/>
</dbReference>
<dbReference type="PROSITE" id="PS00028">
    <property type="entry name" value="ZINC_FINGER_C2H2_1"/>
    <property type="match status" value="2"/>
</dbReference>
<accession>A0A7M5X8N9</accession>
<sequence length="429" mass="47590">VLYIMLYGKQLELHQTSSKAKVSIDSEQKKRLSSRKRNNMIDKILDFHLTPDGTAYYQIKWKTSWERADSLSQFGELLDEFWAKVKKASTANMFNNTSVNRKEPAIVPRPKPTTQQSNNTQQKNAPRTPTQKKRTPSTSHTPRTPQQQQQQQQQQQFFQQSQQIQQMQSFQPPPQQPPPATQSMGQPSSVTLIDSDDDDDDVIAINPPPSGANNMSFNSMNLNNIKLEDFDQKPQLGFPPQPFAGGLPPQQQSFMNPTNGRGGGGGNRGRGSGGTGGRGRGRGRGSGPSPAKRKLGMPPAGSATPPMKMEPQQMGGFGGVKNENGGLAPVTAQSSWKDHFEVLENYVDGQKVHSSYKCLHCNAKIAQSSNCSRHLKTHLTSEEAEHECPICQKKFARLDYIERHLKQHGKGSTEEVKKMIKLVAASMKK</sequence>
<evidence type="ECO:0000256" key="1">
    <source>
        <dbReference type="PROSITE-ProRule" id="PRU00042"/>
    </source>
</evidence>
<reference evidence="4" key="1">
    <citation type="submission" date="2021-01" db="UniProtKB">
        <authorList>
            <consortium name="EnsemblMetazoa"/>
        </authorList>
    </citation>
    <scope>IDENTIFICATION</scope>
</reference>
<name>A0A7M5X8N9_9CNID</name>
<organism evidence="4 5">
    <name type="scientific">Clytia hemisphaerica</name>
    <dbReference type="NCBI Taxonomy" id="252671"/>
    <lineage>
        <taxon>Eukaryota</taxon>
        <taxon>Metazoa</taxon>
        <taxon>Cnidaria</taxon>
        <taxon>Hydrozoa</taxon>
        <taxon>Hydroidolina</taxon>
        <taxon>Leptothecata</taxon>
        <taxon>Obeliida</taxon>
        <taxon>Clytiidae</taxon>
        <taxon>Clytia</taxon>
    </lineage>
</organism>
<dbReference type="InterPro" id="IPR036236">
    <property type="entry name" value="Znf_C2H2_sf"/>
</dbReference>
<dbReference type="Gene3D" id="3.30.160.60">
    <property type="entry name" value="Classic Zinc Finger"/>
    <property type="match status" value="1"/>
</dbReference>
<dbReference type="InterPro" id="IPR050457">
    <property type="entry name" value="ZnFinger_BTB_dom_contain"/>
</dbReference>
<dbReference type="OrthoDB" id="3565419at2759"/>
<dbReference type="GO" id="GO:0000981">
    <property type="term" value="F:DNA-binding transcription factor activity, RNA polymerase II-specific"/>
    <property type="evidence" value="ECO:0007669"/>
    <property type="project" value="TreeGrafter"/>
</dbReference>
<feature type="domain" description="C2H2-type" evidence="3">
    <location>
        <begin position="386"/>
        <end position="408"/>
    </location>
</feature>
<keyword evidence="1" id="KW-0479">Metal-binding</keyword>
<keyword evidence="5" id="KW-1185">Reference proteome</keyword>
<keyword evidence="1" id="KW-0863">Zinc-finger</keyword>
<dbReference type="CDD" id="cd00024">
    <property type="entry name" value="CD_CSD"/>
    <property type="match status" value="1"/>
</dbReference>
<evidence type="ECO:0000256" key="2">
    <source>
        <dbReference type="SAM" id="MobiDB-lite"/>
    </source>
</evidence>
<dbReference type="SUPFAM" id="SSF54160">
    <property type="entry name" value="Chromo domain-like"/>
    <property type="match status" value="1"/>
</dbReference>
<dbReference type="AlphaFoldDB" id="A0A7M5X8N9"/>
<dbReference type="GO" id="GO:0000978">
    <property type="term" value="F:RNA polymerase II cis-regulatory region sequence-specific DNA binding"/>
    <property type="evidence" value="ECO:0007669"/>
    <property type="project" value="TreeGrafter"/>
</dbReference>
<evidence type="ECO:0000313" key="4">
    <source>
        <dbReference type="EnsemblMetazoa" id="CLYHEMP019517.3"/>
    </source>
</evidence>
<feature type="region of interest" description="Disordered" evidence="2">
    <location>
        <begin position="95"/>
        <end position="217"/>
    </location>
</feature>
<evidence type="ECO:0000313" key="5">
    <source>
        <dbReference type="Proteomes" id="UP000594262"/>
    </source>
</evidence>
<protein>
    <recommendedName>
        <fullName evidence="3">C2H2-type domain-containing protein</fullName>
    </recommendedName>
</protein>
<proteinExistence type="predicted"/>
<dbReference type="PROSITE" id="PS50157">
    <property type="entry name" value="ZINC_FINGER_C2H2_2"/>
    <property type="match status" value="2"/>
</dbReference>
<feature type="compositionally biased region" description="Low complexity" evidence="2">
    <location>
        <begin position="136"/>
        <end position="170"/>
    </location>
</feature>
<dbReference type="InterPro" id="IPR013087">
    <property type="entry name" value="Znf_C2H2_type"/>
</dbReference>
<dbReference type="Gene3D" id="2.40.50.40">
    <property type="match status" value="1"/>
</dbReference>
<dbReference type="PANTHER" id="PTHR46105:SF28">
    <property type="entry name" value="ZINC FINGER PROTEIN 37-LIKE"/>
    <property type="match status" value="1"/>
</dbReference>
<feature type="domain" description="C2H2-type" evidence="3">
    <location>
        <begin position="356"/>
        <end position="383"/>
    </location>
</feature>
<feature type="compositionally biased region" description="Gly residues" evidence="2">
    <location>
        <begin position="260"/>
        <end position="278"/>
    </location>
</feature>
<dbReference type="InterPro" id="IPR016197">
    <property type="entry name" value="Chromo-like_dom_sf"/>
</dbReference>
<feature type="region of interest" description="Disordered" evidence="2">
    <location>
        <begin position="232"/>
        <end position="309"/>
    </location>
</feature>
<dbReference type="EnsemblMetazoa" id="CLYHEMT019517.3">
    <property type="protein sequence ID" value="CLYHEMP019517.3"/>
    <property type="gene ID" value="CLYHEMG019517"/>
</dbReference>
<dbReference type="Proteomes" id="UP000594262">
    <property type="component" value="Unplaced"/>
</dbReference>
<dbReference type="SMART" id="SM00355">
    <property type="entry name" value="ZnF_C2H2"/>
    <property type="match status" value="2"/>
</dbReference>
<dbReference type="SUPFAM" id="SSF57667">
    <property type="entry name" value="beta-beta-alpha zinc fingers"/>
    <property type="match status" value="1"/>
</dbReference>
<evidence type="ECO:0000259" key="3">
    <source>
        <dbReference type="PROSITE" id="PS50157"/>
    </source>
</evidence>